<reference evidence="2" key="1">
    <citation type="journal article" date="2010" name="ISME J.">
        <title>Metagenome of the Mediterranean deep chlorophyll maximum studied by direct and fosmid library 454 pyrosequencing.</title>
        <authorList>
            <person name="Ghai R."/>
            <person name="Martin-Cuadrado A.B."/>
            <person name="Molto A.G."/>
            <person name="Heredia I.G."/>
            <person name="Cabrera R."/>
            <person name="Martin J."/>
            <person name="Verdu M."/>
            <person name="Deschamps P."/>
            <person name="Moreira D."/>
            <person name="Lopez-Garcia P."/>
            <person name="Mira A."/>
            <person name="Rodriguez-Valera F."/>
        </authorList>
    </citation>
    <scope>NUCLEOTIDE SEQUENCE</scope>
</reference>
<feature type="region of interest" description="Disordered" evidence="1">
    <location>
        <begin position="1"/>
        <end position="30"/>
    </location>
</feature>
<dbReference type="EMBL" id="GU943113">
    <property type="protein sequence ID" value="ADD95987.1"/>
    <property type="molecule type" value="Genomic_DNA"/>
</dbReference>
<name>D6PJT6_9ZZZZ</name>
<protein>
    <submittedName>
        <fullName evidence="2">Uncharacterized protein</fullName>
    </submittedName>
</protein>
<organism evidence="2">
    <name type="scientific">uncultured organism MedDCM-OCT-S04-C1073</name>
    <dbReference type="NCBI Taxonomy" id="743607"/>
    <lineage>
        <taxon>unclassified sequences</taxon>
        <taxon>environmental samples</taxon>
    </lineage>
</organism>
<feature type="compositionally biased region" description="Pro residues" evidence="1">
    <location>
        <begin position="10"/>
        <end position="21"/>
    </location>
</feature>
<accession>D6PJT6</accession>
<evidence type="ECO:0000313" key="2">
    <source>
        <dbReference type="EMBL" id="ADD95987.1"/>
    </source>
</evidence>
<dbReference type="AlphaFoldDB" id="D6PJT6"/>
<proteinExistence type="predicted"/>
<evidence type="ECO:0000256" key="1">
    <source>
        <dbReference type="SAM" id="MobiDB-lite"/>
    </source>
</evidence>
<sequence>MGSILKPKAPALPPVQPLPEPPEAELSAEEKAKIKAEQDAIMRRRKGRKSTILTGPLGVQESEEAKLKTLLGE</sequence>